<comment type="caution">
    <text evidence="2">The sequence shown here is derived from an EMBL/GenBank/DDBJ whole genome shotgun (WGS) entry which is preliminary data.</text>
</comment>
<name>A0A5C6VJJ4_9BURK</name>
<feature type="compositionally biased region" description="Polar residues" evidence="1">
    <location>
        <begin position="84"/>
        <end position="94"/>
    </location>
</feature>
<feature type="region of interest" description="Disordered" evidence="1">
    <location>
        <begin position="51"/>
        <end position="94"/>
    </location>
</feature>
<evidence type="ECO:0000313" key="3">
    <source>
        <dbReference type="Proteomes" id="UP000321776"/>
    </source>
</evidence>
<dbReference type="EMBL" id="VOQS01000003">
    <property type="protein sequence ID" value="TXC83855.1"/>
    <property type="molecule type" value="Genomic_DNA"/>
</dbReference>
<dbReference type="Proteomes" id="UP000321776">
    <property type="component" value="Unassembled WGS sequence"/>
</dbReference>
<gene>
    <name evidence="2" type="ORF">FRZ40_26290</name>
</gene>
<evidence type="ECO:0000256" key="1">
    <source>
        <dbReference type="SAM" id="MobiDB-lite"/>
    </source>
</evidence>
<sequence>MRLLEALATLMKKCVAVWSAGPVGGPQANTRTGGVSPLSLLTFFAAAKKVSAAPHRGNARSTATKPRMPAKSQATDASAAKKTMTASQTRKLTS</sequence>
<dbReference type="AlphaFoldDB" id="A0A5C6VJJ4"/>
<protein>
    <submittedName>
        <fullName evidence="2">Uncharacterized protein</fullName>
    </submittedName>
</protein>
<proteinExistence type="predicted"/>
<evidence type="ECO:0000313" key="2">
    <source>
        <dbReference type="EMBL" id="TXC83855.1"/>
    </source>
</evidence>
<organism evidence="2 3">
    <name type="scientific">Paraburkholderia azotifigens</name>
    <dbReference type="NCBI Taxonomy" id="2057004"/>
    <lineage>
        <taxon>Bacteria</taxon>
        <taxon>Pseudomonadati</taxon>
        <taxon>Pseudomonadota</taxon>
        <taxon>Betaproteobacteria</taxon>
        <taxon>Burkholderiales</taxon>
        <taxon>Burkholderiaceae</taxon>
        <taxon>Paraburkholderia</taxon>
    </lineage>
</organism>
<accession>A0A5C6VJJ4</accession>
<reference evidence="2 3" key="1">
    <citation type="journal article" date="2018" name="Int. J. Syst. Evol. Microbiol.">
        <title>Paraburkholderia azotifigens sp. nov., a nitrogen-fixing bacterium isolated from paddy soil.</title>
        <authorList>
            <person name="Choi G.M."/>
            <person name="Im W.T."/>
        </authorList>
    </citation>
    <scope>NUCLEOTIDE SEQUENCE [LARGE SCALE GENOMIC DNA]</scope>
    <source>
        <strain evidence="2 3">NF 2-5-3</strain>
    </source>
</reference>